<dbReference type="CDD" id="cd00449">
    <property type="entry name" value="PLPDE_IV"/>
    <property type="match status" value="1"/>
</dbReference>
<dbReference type="InterPro" id="IPR050571">
    <property type="entry name" value="Class-IV_PLP-Dep_Aminotrnsfr"/>
</dbReference>
<comment type="similarity">
    <text evidence="2">Belongs to the class-IV pyridoxal-phosphate-dependent aminotransferase family.</text>
</comment>
<dbReference type="GO" id="GO:0003824">
    <property type="term" value="F:catalytic activity"/>
    <property type="evidence" value="ECO:0007669"/>
    <property type="project" value="InterPro"/>
</dbReference>
<gene>
    <name evidence="4" type="ORF">METZ01_LOCUS198395</name>
</gene>
<dbReference type="FunFam" id="3.20.10.10:FF:000002">
    <property type="entry name" value="D-alanine aminotransferase"/>
    <property type="match status" value="1"/>
</dbReference>
<dbReference type="GO" id="GO:0046394">
    <property type="term" value="P:carboxylic acid biosynthetic process"/>
    <property type="evidence" value="ECO:0007669"/>
    <property type="project" value="UniProtKB-ARBA"/>
</dbReference>
<reference evidence="4" key="1">
    <citation type="submission" date="2018-05" db="EMBL/GenBank/DDBJ databases">
        <authorList>
            <person name="Lanie J.A."/>
            <person name="Ng W.-L."/>
            <person name="Kazmierczak K.M."/>
            <person name="Andrzejewski T.M."/>
            <person name="Davidsen T.M."/>
            <person name="Wayne K.J."/>
            <person name="Tettelin H."/>
            <person name="Glass J.I."/>
            <person name="Rusch D."/>
            <person name="Podicherti R."/>
            <person name="Tsui H.-C.T."/>
            <person name="Winkler M.E."/>
        </authorList>
    </citation>
    <scope>NUCLEOTIDE SEQUENCE</scope>
</reference>
<dbReference type="Gene3D" id="3.20.10.10">
    <property type="entry name" value="D-amino Acid Aminotransferase, subunit A, domain 2"/>
    <property type="match status" value="1"/>
</dbReference>
<dbReference type="InterPro" id="IPR001544">
    <property type="entry name" value="Aminotrans_IV"/>
</dbReference>
<dbReference type="AlphaFoldDB" id="A0A382E6D0"/>
<dbReference type="InterPro" id="IPR043131">
    <property type="entry name" value="BCAT-like_N"/>
</dbReference>
<name>A0A382E6D0_9ZZZZ</name>
<dbReference type="SUPFAM" id="SSF56752">
    <property type="entry name" value="D-aminoacid aminotransferase-like PLP-dependent enzymes"/>
    <property type="match status" value="1"/>
</dbReference>
<evidence type="ECO:0000256" key="2">
    <source>
        <dbReference type="ARBA" id="ARBA00009320"/>
    </source>
</evidence>
<dbReference type="GO" id="GO:0008652">
    <property type="term" value="P:amino acid biosynthetic process"/>
    <property type="evidence" value="ECO:0007669"/>
    <property type="project" value="UniProtKB-ARBA"/>
</dbReference>
<dbReference type="EMBL" id="UINC01042638">
    <property type="protein sequence ID" value="SVB45541.1"/>
    <property type="molecule type" value="Genomic_DNA"/>
</dbReference>
<evidence type="ECO:0008006" key="5">
    <source>
        <dbReference type="Google" id="ProtNLM"/>
    </source>
</evidence>
<dbReference type="Gene3D" id="3.30.470.10">
    <property type="match status" value="1"/>
</dbReference>
<proteinExistence type="inferred from homology"/>
<dbReference type="Pfam" id="PF01063">
    <property type="entry name" value="Aminotran_4"/>
    <property type="match status" value="1"/>
</dbReference>
<organism evidence="4">
    <name type="scientific">marine metagenome</name>
    <dbReference type="NCBI Taxonomy" id="408172"/>
    <lineage>
        <taxon>unclassified sequences</taxon>
        <taxon>metagenomes</taxon>
        <taxon>ecological metagenomes</taxon>
    </lineage>
</organism>
<evidence type="ECO:0000256" key="3">
    <source>
        <dbReference type="ARBA" id="ARBA00022898"/>
    </source>
</evidence>
<evidence type="ECO:0000256" key="1">
    <source>
        <dbReference type="ARBA" id="ARBA00001933"/>
    </source>
</evidence>
<protein>
    <recommendedName>
        <fullName evidence="5">Branched-chain-amino-acid transaminase</fullName>
    </recommendedName>
</protein>
<dbReference type="PANTHER" id="PTHR42743">
    <property type="entry name" value="AMINO-ACID AMINOTRANSFERASE"/>
    <property type="match status" value="1"/>
</dbReference>
<comment type="cofactor">
    <cofactor evidence="1">
        <name>pyridoxal 5'-phosphate</name>
        <dbReference type="ChEBI" id="CHEBI:597326"/>
    </cofactor>
</comment>
<keyword evidence="3" id="KW-0663">Pyridoxal phosphate</keyword>
<dbReference type="PANTHER" id="PTHR42743:SF11">
    <property type="entry name" value="AMINODEOXYCHORISMATE LYASE"/>
    <property type="match status" value="1"/>
</dbReference>
<dbReference type="InterPro" id="IPR043132">
    <property type="entry name" value="BCAT-like_C"/>
</dbReference>
<sequence>MIGYADRVFRIEDHIARLKKGANVLHIPIPSEAELIGAIKSGLNSSAGAYSIVRLTVSRGNDYGRGLDIPQIVQPSIVVRITPWSLPELVPGFGRTVVVSSIRRNNFSPLSKIKSLSYTEAVISRLEARNVGADDALTQNTIGLITGATSSNIFAVLQNHLITPPEDDGVLLGIGRKVILEEAERLNILASEASLSIQNIEDANEVFLTNVVTGVAPVACVSGKIIGNGLPGYITNMLAKAYHERVKRELRMNY</sequence>
<dbReference type="InterPro" id="IPR036038">
    <property type="entry name" value="Aminotransferase-like"/>
</dbReference>
<evidence type="ECO:0000313" key="4">
    <source>
        <dbReference type="EMBL" id="SVB45541.1"/>
    </source>
</evidence>
<accession>A0A382E6D0</accession>